<dbReference type="EMBL" id="JBJUIK010000011">
    <property type="protein sequence ID" value="KAL3513230.1"/>
    <property type="molecule type" value="Genomic_DNA"/>
</dbReference>
<dbReference type="PANTHER" id="PTHR33067">
    <property type="entry name" value="RNA-DIRECTED DNA POLYMERASE-RELATED"/>
    <property type="match status" value="1"/>
</dbReference>
<dbReference type="Gene3D" id="2.40.70.10">
    <property type="entry name" value="Acid Proteases"/>
    <property type="match status" value="1"/>
</dbReference>
<reference evidence="1 2" key="1">
    <citation type="submission" date="2024-11" db="EMBL/GenBank/DDBJ databases">
        <title>A near-complete genome assembly of Cinchona calisaya.</title>
        <authorList>
            <person name="Lian D.C."/>
            <person name="Zhao X.W."/>
            <person name="Wei L."/>
        </authorList>
    </citation>
    <scope>NUCLEOTIDE SEQUENCE [LARGE SCALE GENOMIC DNA]</scope>
    <source>
        <tissue evidence="1">Nenye</tissue>
    </source>
</reference>
<dbReference type="Proteomes" id="UP001630127">
    <property type="component" value="Unassembled WGS sequence"/>
</dbReference>
<accession>A0ABD2Z138</accession>
<sequence length="322" mass="37425">MPYSIYKKLGGEELKPTSISLQFADQNIKFPRRIVEDVIIKIGKLYLLADFIILYMEKDKKMPIILGKPFLASDRTLIDVQEGKLAFRINDEIVTFNVFDLVKLLSIYEDVMSINLIDDLVDDCCRYKLVKSPLQRILMNPSDVVQEDEEIVQCFHHLKNNVQMHESKEGNNSEGTRKDDFPLSFIDQSLRGWPEFDREVVDQKRVENVVVDHLSRIEDSKLVRKYEKAIVEEASIEKLIKVKESISWYADIANYIVAKVMPSKLNANEATMEHKEWHLKCYKVIYIGQAFSRIQGILYLNVMNAKRSIIFHEDKKCPSMGL</sequence>
<keyword evidence="2" id="KW-1185">Reference proteome</keyword>
<proteinExistence type="predicted"/>
<dbReference type="AlphaFoldDB" id="A0ABD2Z138"/>
<name>A0ABD2Z138_9GENT</name>
<dbReference type="InterPro" id="IPR021109">
    <property type="entry name" value="Peptidase_aspartic_dom_sf"/>
</dbReference>
<protein>
    <submittedName>
        <fullName evidence="1">Uncharacterized protein</fullName>
    </submittedName>
</protein>
<gene>
    <name evidence="1" type="ORF">ACH5RR_025947</name>
</gene>
<evidence type="ECO:0000313" key="2">
    <source>
        <dbReference type="Proteomes" id="UP001630127"/>
    </source>
</evidence>
<comment type="caution">
    <text evidence="1">The sequence shown here is derived from an EMBL/GenBank/DDBJ whole genome shotgun (WGS) entry which is preliminary data.</text>
</comment>
<dbReference type="CDD" id="cd00303">
    <property type="entry name" value="retropepsin_like"/>
    <property type="match status" value="1"/>
</dbReference>
<evidence type="ECO:0000313" key="1">
    <source>
        <dbReference type="EMBL" id="KAL3513230.1"/>
    </source>
</evidence>
<dbReference type="PANTHER" id="PTHR33067:SF31">
    <property type="entry name" value="RNA-DIRECTED DNA POLYMERASE"/>
    <property type="match status" value="1"/>
</dbReference>
<organism evidence="1 2">
    <name type="scientific">Cinchona calisaya</name>
    <dbReference type="NCBI Taxonomy" id="153742"/>
    <lineage>
        <taxon>Eukaryota</taxon>
        <taxon>Viridiplantae</taxon>
        <taxon>Streptophyta</taxon>
        <taxon>Embryophyta</taxon>
        <taxon>Tracheophyta</taxon>
        <taxon>Spermatophyta</taxon>
        <taxon>Magnoliopsida</taxon>
        <taxon>eudicotyledons</taxon>
        <taxon>Gunneridae</taxon>
        <taxon>Pentapetalae</taxon>
        <taxon>asterids</taxon>
        <taxon>lamiids</taxon>
        <taxon>Gentianales</taxon>
        <taxon>Rubiaceae</taxon>
        <taxon>Cinchonoideae</taxon>
        <taxon>Cinchoneae</taxon>
        <taxon>Cinchona</taxon>
    </lineage>
</organism>